<evidence type="ECO:0000256" key="1">
    <source>
        <dbReference type="ARBA" id="ARBA00010062"/>
    </source>
</evidence>
<dbReference type="SUPFAM" id="SSF53822">
    <property type="entry name" value="Periplasmic binding protein-like I"/>
    <property type="match status" value="1"/>
</dbReference>
<comment type="caution">
    <text evidence="4">The sequence shown here is derived from an EMBL/GenBank/DDBJ whole genome shotgun (WGS) entry which is preliminary data.</text>
</comment>
<dbReference type="Gene3D" id="3.40.50.2300">
    <property type="match status" value="2"/>
</dbReference>
<evidence type="ECO:0000313" key="4">
    <source>
        <dbReference type="EMBL" id="HHY26871.1"/>
    </source>
</evidence>
<dbReference type="InterPro" id="IPR028082">
    <property type="entry name" value="Peripla_BP_I"/>
</dbReference>
<accession>A0A7C6Z4C7</accession>
<keyword evidence="2" id="KW-0732">Signal</keyword>
<dbReference type="InterPro" id="IPR051010">
    <property type="entry name" value="BCAA_transport"/>
</dbReference>
<protein>
    <submittedName>
        <fullName evidence="4">ABC transporter substrate-binding protein</fullName>
    </submittedName>
</protein>
<proteinExistence type="inferred from homology"/>
<gene>
    <name evidence="4" type="ORF">GX523_09040</name>
</gene>
<evidence type="ECO:0000259" key="3">
    <source>
        <dbReference type="Pfam" id="PF13458"/>
    </source>
</evidence>
<dbReference type="Pfam" id="PF13458">
    <property type="entry name" value="Peripla_BP_6"/>
    <property type="match status" value="1"/>
</dbReference>
<dbReference type="Proteomes" id="UP000553059">
    <property type="component" value="Unassembled WGS sequence"/>
</dbReference>
<sequence length="209" mass="22796">GESGLVEFEKVAKAGGIEILTVQKFEPADTNMTAQLTKVKSLNPGAVVIWATPPSASNVTKGFRQLGLTMPLIHSHGIGNQTFIEQAGESANGVIFPIGKLVVAEDLPDNDPQKDVVTKYAKDYEEKFKLPRSTFGGYAWDAMELILAALEKSGDNPTSAQLRDEIEKIKDFKGISGVFNFSVQDHNGLVDKDMVMVEISEGKWKLLEN</sequence>
<feature type="non-terminal residue" evidence="4">
    <location>
        <position position="1"/>
    </location>
</feature>
<dbReference type="PANTHER" id="PTHR30483">
    <property type="entry name" value="LEUCINE-SPECIFIC-BINDING PROTEIN"/>
    <property type="match status" value="1"/>
</dbReference>
<name>A0A7C6Z4C7_9FIRM</name>
<dbReference type="PANTHER" id="PTHR30483:SF38">
    <property type="entry name" value="BLR7848 PROTEIN"/>
    <property type="match status" value="1"/>
</dbReference>
<organism evidence="4 5">
    <name type="scientific">Desulfitobacterium dehalogenans</name>
    <dbReference type="NCBI Taxonomy" id="36854"/>
    <lineage>
        <taxon>Bacteria</taxon>
        <taxon>Bacillati</taxon>
        <taxon>Bacillota</taxon>
        <taxon>Clostridia</taxon>
        <taxon>Eubacteriales</taxon>
        <taxon>Desulfitobacteriaceae</taxon>
        <taxon>Desulfitobacterium</taxon>
    </lineage>
</organism>
<dbReference type="AlphaFoldDB" id="A0A7C6Z4C7"/>
<evidence type="ECO:0000256" key="2">
    <source>
        <dbReference type="ARBA" id="ARBA00022729"/>
    </source>
</evidence>
<reference evidence="4 5" key="1">
    <citation type="journal article" date="2020" name="Biotechnol. Biofuels">
        <title>New insights from the biogas microbiome by comprehensive genome-resolved metagenomics of nearly 1600 species originating from multiple anaerobic digesters.</title>
        <authorList>
            <person name="Campanaro S."/>
            <person name="Treu L."/>
            <person name="Rodriguez-R L.M."/>
            <person name="Kovalovszki A."/>
            <person name="Ziels R.M."/>
            <person name="Maus I."/>
            <person name="Zhu X."/>
            <person name="Kougias P.G."/>
            <person name="Basile A."/>
            <person name="Luo G."/>
            <person name="Schluter A."/>
            <person name="Konstantinidis K.T."/>
            <person name="Angelidaki I."/>
        </authorList>
    </citation>
    <scope>NUCLEOTIDE SEQUENCE [LARGE SCALE GENOMIC DNA]</scope>
    <source>
        <strain evidence="4">AS05jafATM_4</strain>
    </source>
</reference>
<evidence type="ECO:0000313" key="5">
    <source>
        <dbReference type="Proteomes" id="UP000553059"/>
    </source>
</evidence>
<comment type="similarity">
    <text evidence="1">Belongs to the leucine-binding protein family.</text>
</comment>
<dbReference type="EMBL" id="DUTF01000208">
    <property type="protein sequence ID" value="HHY26871.1"/>
    <property type="molecule type" value="Genomic_DNA"/>
</dbReference>
<dbReference type="InterPro" id="IPR028081">
    <property type="entry name" value="Leu-bd"/>
</dbReference>
<feature type="domain" description="Leucine-binding protein" evidence="3">
    <location>
        <begin position="3"/>
        <end position="201"/>
    </location>
</feature>